<evidence type="ECO:0000259" key="4">
    <source>
        <dbReference type="Pfam" id="PF13807"/>
    </source>
</evidence>
<dbReference type="InterPro" id="IPR050445">
    <property type="entry name" value="Bact_polysacc_biosynth/exp"/>
</dbReference>
<keyword evidence="2" id="KW-0067">ATP-binding</keyword>
<dbReference type="InterPro" id="IPR032807">
    <property type="entry name" value="GNVR"/>
</dbReference>
<reference evidence="5" key="2">
    <citation type="submission" date="2024-05" db="EMBL/GenBank/DDBJ databases">
        <title>Identification and characterization of horizontal gene transfer across gut microbiota members of farm animals based on homology search.</title>
        <authorList>
            <person name="Schwarzerova J."/>
            <person name="Nykrynova M."/>
            <person name="Jureckova K."/>
            <person name="Cejkova D."/>
            <person name="Rychlik I."/>
        </authorList>
    </citation>
    <scope>NUCLEOTIDE SEQUENCE</scope>
    <source>
        <strain evidence="5">84_SSukc20</strain>
    </source>
</reference>
<organism evidence="5 6">
    <name type="scientific">Bacteroides gallinaceum</name>
    <dbReference type="NCBI Taxonomy" id="1462571"/>
    <lineage>
        <taxon>Bacteria</taxon>
        <taxon>Pseudomonadati</taxon>
        <taxon>Bacteroidota</taxon>
        <taxon>Bacteroidia</taxon>
        <taxon>Bacteroidales</taxon>
        <taxon>Bacteroidaceae</taxon>
        <taxon>Bacteroides</taxon>
    </lineage>
</organism>
<dbReference type="PANTHER" id="PTHR32309">
    <property type="entry name" value="TYROSINE-PROTEIN KINASE"/>
    <property type="match status" value="1"/>
</dbReference>
<feature type="transmembrane region" description="Helical" evidence="3">
    <location>
        <begin position="26"/>
        <end position="48"/>
    </location>
</feature>
<protein>
    <submittedName>
        <fullName evidence="5">Polysaccharide biosynthesis tyrosine autokinase</fullName>
        <ecNumber evidence="5">2.7.10.2</ecNumber>
    </submittedName>
</protein>
<feature type="domain" description="Tyrosine-protein kinase G-rich" evidence="4">
    <location>
        <begin position="452"/>
        <end position="525"/>
    </location>
</feature>
<keyword evidence="1" id="KW-0547">Nucleotide-binding</keyword>
<feature type="transmembrane region" description="Helical" evidence="3">
    <location>
        <begin position="507"/>
        <end position="528"/>
    </location>
</feature>
<dbReference type="Gene3D" id="3.40.50.300">
    <property type="entry name" value="P-loop containing nucleotide triphosphate hydrolases"/>
    <property type="match status" value="1"/>
</dbReference>
<keyword evidence="3" id="KW-1133">Transmembrane helix</keyword>
<evidence type="ECO:0000256" key="3">
    <source>
        <dbReference type="SAM" id="Phobius"/>
    </source>
</evidence>
<dbReference type="PANTHER" id="PTHR32309:SF13">
    <property type="entry name" value="FERRIC ENTEROBACTIN TRANSPORT PROTEIN FEPE"/>
    <property type="match status" value="1"/>
</dbReference>
<keyword evidence="3" id="KW-0812">Transmembrane</keyword>
<dbReference type="EMBL" id="JAUEII010000002">
    <property type="protein sequence ID" value="MDN0048006.1"/>
    <property type="molecule type" value="Genomic_DNA"/>
</dbReference>
<evidence type="ECO:0000256" key="1">
    <source>
        <dbReference type="ARBA" id="ARBA00022741"/>
    </source>
</evidence>
<dbReference type="SUPFAM" id="SSF52540">
    <property type="entry name" value="P-loop containing nucleoside triphosphate hydrolases"/>
    <property type="match status" value="1"/>
</dbReference>
<dbReference type="InterPro" id="IPR005702">
    <property type="entry name" value="Wzc-like_C"/>
</dbReference>
<dbReference type="RefSeq" id="WP_301638870.1">
    <property type="nucleotide sequence ID" value="NZ_JAUEII010000002.1"/>
</dbReference>
<evidence type="ECO:0000256" key="2">
    <source>
        <dbReference type="ARBA" id="ARBA00022840"/>
    </source>
</evidence>
<sequence>MKENIYSDFYQEEGKRVDYKAIFFEYLLYWPVIVGVLVCFIVGAYIYLRYCEPVYSVSSTVLIKQADHSKSGSSAFASSIQDFGSFSVANDFENELEILQSYTLIKKVVTTLGLYIDYAEDGGFGYDPVMYQTSPIQVWMAPEEADRLPSALQIQMECLPQGKVNAALHYQIGKETCSLEKSFDKLPAVFITPVGTLNLSWRTDSVSKRLNSPLFLSATIESPSVAADKYKMHLTAEPVGDFTSIVKLTCEDVSVRRGVDFLRMLVTQYNNEANEDKNQVATRTAQFIDERIRIINAELGSTESELAEYKQRAGLTDLSADAQLALQESSEYDKQRAENTNQLRLIAFLRSYIDDPKNRYEVIPANVGLADGALVNVIAQYNELLVERKRLLRSSNENNPMLINLDASIAVTRNTVLTTVENVEKGLQITRNSLDLQAGKYQSRINRAPQQERELISITRQQEIKANLYLMLLQKREENAITLAATANNGRIIEEPRRSGLVAPNTLNIYLVAFVLGLFFPIMGIYLVRLLQFKIESRMDVERITNVSVIGDVPLVDKVKTDSVVIKENENGLMEEVFRNVRTNIQYMLQEGQKVILFTSTVQGEGKSFNAANLAVSFAFMDRRTVVVGMDIRKPKLNHIFGLSGKLPGMTQFLASPSSVDLLSLCQPTAVSPNLYVLPSGAVPPNPTELVARKSLEQAIDLLKQHFDYVILDTAPIGMVTDTRLIARVADLSVYVCRAGYTHKNDFELINELEQENKLPNLCVLINGIDMSKRKNGYYYSYGKYSKYGYGKKYGYGYGNEK</sequence>
<dbReference type="CDD" id="cd05387">
    <property type="entry name" value="BY-kinase"/>
    <property type="match status" value="1"/>
</dbReference>
<evidence type="ECO:0000313" key="6">
    <source>
        <dbReference type="Proteomes" id="UP001167871"/>
    </source>
</evidence>
<keyword evidence="3" id="KW-0472">Membrane</keyword>
<keyword evidence="5" id="KW-0808">Transferase</keyword>
<dbReference type="InterPro" id="IPR027417">
    <property type="entry name" value="P-loop_NTPase"/>
</dbReference>
<keyword evidence="6" id="KW-1185">Reference proteome</keyword>
<name>A0ABT7X1P9_9BACE</name>
<evidence type="ECO:0000313" key="5">
    <source>
        <dbReference type="EMBL" id="MDN0048006.1"/>
    </source>
</evidence>
<comment type="caution">
    <text evidence="5">The sequence shown here is derived from an EMBL/GenBank/DDBJ whole genome shotgun (WGS) entry which is preliminary data.</text>
</comment>
<proteinExistence type="predicted"/>
<dbReference type="EC" id="2.7.10.2" evidence="5"/>
<dbReference type="Pfam" id="PF13807">
    <property type="entry name" value="GNVR"/>
    <property type="match status" value="1"/>
</dbReference>
<dbReference type="NCBIfam" id="TIGR01007">
    <property type="entry name" value="eps_fam"/>
    <property type="match status" value="1"/>
</dbReference>
<dbReference type="GO" id="GO:0004715">
    <property type="term" value="F:non-membrane spanning protein tyrosine kinase activity"/>
    <property type="evidence" value="ECO:0007669"/>
    <property type="project" value="UniProtKB-EC"/>
</dbReference>
<reference evidence="5" key="1">
    <citation type="submission" date="2023-06" db="EMBL/GenBank/DDBJ databases">
        <authorList>
            <person name="Zeman M."/>
            <person name="Kubasova T."/>
            <person name="Jahodarova E."/>
            <person name="Nykrynova M."/>
            <person name="Rychlik I."/>
        </authorList>
    </citation>
    <scope>NUCLEOTIDE SEQUENCE</scope>
    <source>
        <strain evidence="5">84_SSukc20</strain>
    </source>
</reference>
<accession>A0ABT7X1P9</accession>
<dbReference type="Proteomes" id="UP001167871">
    <property type="component" value="Unassembled WGS sequence"/>
</dbReference>
<gene>
    <name evidence="5" type="ORF">QVO10_01165</name>
</gene>